<dbReference type="EMBL" id="AQPN01000098">
    <property type="protein sequence ID" value="EOR94080.1"/>
    <property type="molecule type" value="Genomic_DNA"/>
</dbReference>
<protein>
    <recommendedName>
        <fullName evidence="4">Serine acetyltransferase</fullName>
        <ecNumber evidence="4">2.3.1.30</ecNumber>
    </recommendedName>
</protein>
<dbReference type="PATRIC" id="fig|1150600.3.peg.2667"/>
<gene>
    <name evidence="5" type="ORF">ADIARSV_2693</name>
</gene>
<evidence type="ECO:0000256" key="3">
    <source>
        <dbReference type="ARBA" id="ARBA00023315"/>
    </source>
</evidence>
<organism evidence="5 6">
    <name type="scientific">Arcticibacter svalbardensis MN12-7</name>
    <dbReference type="NCBI Taxonomy" id="1150600"/>
    <lineage>
        <taxon>Bacteria</taxon>
        <taxon>Pseudomonadati</taxon>
        <taxon>Bacteroidota</taxon>
        <taxon>Sphingobacteriia</taxon>
        <taxon>Sphingobacteriales</taxon>
        <taxon>Sphingobacteriaceae</taxon>
        <taxon>Arcticibacter</taxon>
    </lineage>
</organism>
<evidence type="ECO:0000313" key="6">
    <source>
        <dbReference type="Proteomes" id="UP000014174"/>
    </source>
</evidence>
<comment type="similarity">
    <text evidence="1 4">Belongs to the transferase hexapeptide repeat family.</text>
</comment>
<dbReference type="SUPFAM" id="SSF51161">
    <property type="entry name" value="Trimeric LpxA-like enzymes"/>
    <property type="match status" value="1"/>
</dbReference>
<dbReference type="InterPro" id="IPR005881">
    <property type="entry name" value="Ser_O-AcTrfase"/>
</dbReference>
<dbReference type="CDD" id="cd03354">
    <property type="entry name" value="LbH_SAT"/>
    <property type="match status" value="1"/>
</dbReference>
<dbReference type="OrthoDB" id="9814490at2"/>
<dbReference type="RefSeq" id="WP_016195924.1">
    <property type="nucleotide sequence ID" value="NZ_AQPN01000098.1"/>
</dbReference>
<dbReference type="InterPro" id="IPR001451">
    <property type="entry name" value="Hexapep"/>
</dbReference>
<dbReference type="GO" id="GO:0006535">
    <property type="term" value="P:cysteine biosynthetic process from serine"/>
    <property type="evidence" value="ECO:0007669"/>
    <property type="project" value="InterPro"/>
</dbReference>
<dbReference type="eggNOG" id="COG1045">
    <property type="taxonomic scope" value="Bacteria"/>
</dbReference>
<evidence type="ECO:0000256" key="1">
    <source>
        <dbReference type="ARBA" id="ARBA00007274"/>
    </source>
</evidence>
<dbReference type="PANTHER" id="PTHR42811">
    <property type="entry name" value="SERINE ACETYLTRANSFERASE"/>
    <property type="match status" value="1"/>
</dbReference>
<evidence type="ECO:0000313" key="5">
    <source>
        <dbReference type="EMBL" id="EOR94080.1"/>
    </source>
</evidence>
<dbReference type="STRING" id="1150600.ADIARSV_2693"/>
<sequence length="185" mass="20794">MLSEYIKSDLQRYAGKATMGMFFKHYFISPGFKYSFYLRLCKYYRKKNKLVYLFFRILLRHYSYKFGFDIPVMTTIGFGLYIGHFGNVVISSKAVIGDNCNISQGVTIGYNPRGKFKGYPIIGNNVFIGPGAVVIGNVNIGDNVAIGANCVVTKNFSKNDVVTGIPGTVISTRGNDEYIINRWVK</sequence>
<dbReference type="EC" id="2.3.1.30" evidence="4"/>
<evidence type="ECO:0000256" key="4">
    <source>
        <dbReference type="PIRNR" id="PIRNR000441"/>
    </source>
</evidence>
<keyword evidence="6" id="KW-1185">Reference proteome</keyword>
<reference evidence="5 6" key="1">
    <citation type="journal article" date="2013" name="Genome Announc.">
        <title>Draft Genome Sequence of Arcticibacter svalbardensis Strain MN12-7T, a Member of the Family Sphingobacteriaceae Isolated from an Arctic Soil Sample.</title>
        <authorList>
            <person name="Shivaji S."/>
            <person name="Ara S."/>
            <person name="Prasad S."/>
            <person name="Manasa B.P."/>
            <person name="Begum Z."/>
            <person name="Singh A."/>
            <person name="Kumar Pinnaka A."/>
        </authorList>
    </citation>
    <scope>NUCLEOTIDE SEQUENCE [LARGE SCALE GENOMIC DNA]</scope>
    <source>
        <strain evidence="5 6">MN12-7</strain>
    </source>
</reference>
<dbReference type="GO" id="GO:0009001">
    <property type="term" value="F:serine O-acetyltransferase activity"/>
    <property type="evidence" value="ECO:0007669"/>
    <property type="project" value="UniProtKB-EC"/>
</dbReference>
<dbReference type="InterPro" id="IPR011004">
    <property type="entry name" value="Trimer_LpxA-like_sf"/>
</dbReference>
<comment type="catalytic activity">
    <reaction evidence="4">
        <text>L-serine + acetyl-CoA = O-acetyl-L-serine + CoA</text>
        <dbReference type="Rhea" id="RHEA:24560"/>
        <dbReference type="ChEBI" id="CHEBI:33384"/>
        <dbReference type="ChEBI" id="CHEBI:57287"/>
        <dbReference type="ChEBI" id="CHEBI:57288"/>
        <dbReference type="ChEBI" id="CHEBI:58340"/>
        <dbReference type="EC" id="2.3.1.30"/>
    </reaction>
</comment>
<comment type="caution">
    <text evidence="5">The sequence shown here is derived from an EMBL/GenBank/DDBJ whole genome shotgun (WGS) entry which is preliminary data.</text>
</comment>
<dbReference type="GO" id="GO:0005737">
    <property type="term" value="C:cytoplasm"/>
    <property type="evidence" value="ECO:0007669"/>
    <property type="project" value="InterPro"/>
</dbReference>
<dbReference type="Proteomes" id="UP000014174">
    <property type="component" value="Unassembled WGS sequence"/>
</dbReference>
<name>R9GRB3_9SPHI</name>
<dbReference type="Pfam" id="PF00132">
    <property type="entry name" value="Hexapep"/>
    <property type="match status" value="1"/>
</dbReference>
<dbReference type="Gene3D" id="2.160.10.10">
    <property type="entry name" value="Hexapeptide repeat proteins"/>
    <property type="match status" value="1"/>
</dbReference>
<evidence type="ECO:0000256" key="2">
    <source>
        <dbReference type="ARBA" id="ARBA00022679"/>
    </source>
</evidence>
<keyword evidence="3 4" id="KW-0012">Acyltransferase</keyword>
<keyword evidence="2 4" id="KW-0808">Transferase</keyword>
<dbReference type="InterPro" id="IPR045304">
    <property type="entry name" value="LbH_SAT"/>
</dbReference>
<accession>R9GRB3</accession>
<dbReference type="AlphaFoldDB" id="R9GRB3"/>
<dbReference type="PIRSF" id="PIRSF000441">
    <property type="entry name" value="CysE"/>
    <property type="match status" value="1"/>
</dbReference>
<proteinExistence type="inferred from homology"/>